<sequence length="558" mass="62939">MAEAFHPSLLLTAAVAGVATHILYFQRCEYTRHLRTLVWLFLGSIAAGPLLLARFSAASITACILTNTAIIGTFVTATILSTLFYRLFLNPLNRFPGPYLARLSNFWIAFHVGTDLDHHLKLEALHRQYGSIVRVGANRLSIIHPDVIDAGLKNDSVASKGPSYDHDHPHSNLHGLRDKRVHDKLRNNVWAPAFSDRALREYEPQVRVFVDKVLAQIAEREGQPMNLSMWFVLFSFDVMWALAFGKYYGYIDAGERHEMQNILDNAIAVLGLSLPQWFMRLLRMLPGDSTGHFKFIRYTNSELEDSVRNNFAQKDDAELKLPPGKVISSYLLEHYKKAPNPETNLMFQSDARLIVVAGSDSVATTSTFLFYELAKHPEIVSRMREDIRQILGDRSVEEYTDADGVRSKYLNGVINEALRLYPPSPAGVNRDTPSEGMRVGDVYIPGNVNFNMPGWVTGRDESIYVRAHELIPERWFSEPELIKNHNAYAPFAKGSWACIGKNLARMELRSMTANVLLRYDLRMAPGEDGCRLQHKSQDHGMMCLAPFEVVFTPVGANG</sequence>
<dbReference type="Pfam" id="PF00067">
    <property type="entry name" value="p450"/>
    <property type="match status" value="1"/>
</dbReference>
<comment type="subcellular location">
    <subcellularLocation>
        <location evidence="2">Membrane</location>
    </subcellularLocation>
</comment>
<dbReference type="GO" id="GO:0020037">
    <property type="term" value="F:heme binding"/>
    <property type="evidence" value="ECO:0007669"/>
    <property type="project" value="InterPro"/>
</dbReference>
<evidence type="ECO:0000256" key="13">
    <source>
        <dbReference type="SAM" id="Phobius"/>
    </source>
</evidence>
<dbReference type="InterPro" id="IPR002401">
    <property type="entry name" value="Cyt_P450_E_grp-I"/>
</dbReference>
<name>A0A0F4GC80_9PEZI</name>
<comment type="caution">
    <text evidence="14">The sequence shown here is derived from an EMBL/GenBank/DDBJ whole genome shotgun (WGS) entry which is preliminary data.</text>
</comment>
<dbReference type="PANTHER" id="PTHR24305:SF112">
    <property type="entry name" value="L-ORNITHINE-N5-MONOOXYGENASE (EUROFUNG)"/>
    <property type="match status" value="1"/>
</dbReference>
<feature type="transmembrane region" description="Helical" evidence="13">
    <location>
        <begin position="37"/>
        <end position="57"/>
    </location>
</feature>
<evidence type="ECO:0000256" key="8">
    <source>
        <dbReference type="ARBA" id="ARBA00023002"/>
    </source>
</evidence>
<keyword evidence="7 13" id="KW-1133">Transmembrane helix</keyword>
<evidence type="ECO:0000256" key="11">
    <source>
        <dbReference type="ARBA" id="ARBA00023136"/>
    </source>
</evidence>
<evidence type="ECO:0000313" key="15">
    <source>
        <dbReference type="Proteomes" id="UP000033647"/>
    </source>
</evidence>
<keyword evidence="8" id="KW-0560">Oxidoreductase</keyword>
<evidence type="ECO:0000256" key="1">
    <source>
        <dbReference type="ARBA" id="ARBA00001971"/>
    </source>
</evidence>
<dbReference type="InterPro" id="IPR050121">
    <property type="entry name" value="Cytochrome_P450_monoxygenase"/>
</dbReference>
<comment type="similarity">
    <text evidence="3">Belongs to the cytochrome P450 family.</text>
</comment>
<evidence type="ECO:0000313" key="14">
    <source>
        <dbReference type="EMBL" id="KJX94934.1"/>
    </source>
</evidence>
<organism evidence="14 15">
    <name type="scientific">Zymoseptoria brevis</name>
    <dbReference type="NCBI Taxonomy" id="1047168"/>
    <lineage>
        <taxon>Eukaryota</taxon>
        <taxon>Fungi</taxon>
        <taxon>Dikarya</taxon>
        <taxon>Ascomycota</taxon>
        <taxon>Pezizomycotina</taxon>
        <taxon>Dothideomycetes</taxon>
        <taxon>Dothideomycetidae</taxon>
        <taxon>Mycosphaerellales</taxon>
        <taxon>Mycosphaerellaceae</taxon>
        <taxon>Zymoseptoria</taxon>
    </lineage>
</organism>
<evidence type="ECO:0000256" key="12">
    <source>
        <dbReference type="PIRSR" id="PIRSR602401-1"/>
    </source>
</evidence>
<keyword evidence="4 12" id="KW-0349">Heme</keyword>
<dbReference type="GO" id="GO:0016020">
    <property type="term" value="C:membrane"/>
    <property type="evidence" value="ECO:0007669"/>
    <property type="project" value="UniProtKB-SubCell"/>
</dbReference>
<dbReference type="GO" id="GO:0005506">
    <property type="term" value="F:iron ion binding"/>
    <property type="evidence" value="ECO:0007669"/>
    <property type="project" value="InterPro"/>
</dbReference>
<dbReference type="EMBL" id="LAFY01004108">
    <property type="protein sequence ID" value="KJX94934.1"/>
    <property type="molecule type" value="Genomic_DNA"/>
</dbReference>
<dbReference type="Proteomes" id="UP000033647">
    <property type="component" value="Unassembled WGS sequence"/>
</dbReference>
<dbReference type="OrthoDB" id="6692864at2759"/>
<evidence type="ECO:0000256" key="3">
    <source>
        <dbReference type="ARBA" id="ARBA00010617"/>
    </source>
</evidence>
<dbReference type="AlphaFoldDB" id="A0A0F4GC80"/>
<dbReference type="PANTHER" id="PTHR24305">
    <property type="entry name" value="CYTOCHROME P450"/>
    <property type="match status" value="1"/>
</dbReference>
<accession>A0A0F4GC80</accession>
<evidence type="ECO:0000256" key="7">
    <source>
        <dbReference type="ARBA" id="ARBA00022989"/>
    </source>
</evidence>
<dbReference type="InterPro" id="IPR036396">
    <property type="entry name" value="Cyt_P450_sf"/>
</dbReference>
<evidence type="ECO:0000256" key="10">
    <source>
        <dbReference type="ARBA" id="ARBA00023033"/>
    </source>
</evidence>
<evidence type="ECO:0000256" key="4">
    <source>
        <dbReference type="ARBA" id="ARBA00022617"/>
    </source>
</evidence>
<dbReference type="GO" id="GO:0016705">
    <property type="term" value="F:oxidoreductase activity, acting on paired donors, with incorporation or reduction of molecular oxygen"/>
    <property type="evidence" value="ECO:0007669"/>
    <property type="project" value="InterPro"/>
</dbReference>
<evidence type="ECO:0000256" key="9">
    <source>
        <dbReference type="ARBA" id="ARBA00023004"/>
    </source>
</evidence>
<keyword evidence="15" id="KW-1185">Reference proteome</keyword>
<evidence type="ECO:0000256" key="6">
    <source>
        <dbReference type="ARBA" id="ARBA00022723"/>
    </source>
</evidence>
<feature type="transmembrane region" description="Helical" evidence="13">
    <location>
        <begin position="69"/>
        <end position="89"/>
    </location>
</feature>
<comment type="cofactor">
    <cofactor evidence="1 12">
        <name>heme</name>
        <dbReference type="ChEBI" id="CHEBI:30413"/>
    </cofactor>
</comment>
<dbReference type="PRINTS" id="PR00385">
    <property type="entry name" value="P450"/>
</dbReference>
<keyword evidence="10 14" id="KW-0503">Monooxygenase</keyword>
<keyword evidence="5 13" id="KW-0812">Transmembrane</keyword>
<dbReference type="SUPFAM" id="SSF48264">
    <property type="entry name" value="Cytochrome P450"/>
    <property type="match status" value="1"/>
</dbReference>
<gene>
    <name evidence="14" type="ORF">TI39_contig4149g00003</name>
</gene>
<feature type="transmembrane region" description="Helical" evidence="13">
    <location>
        <begin position="6"/>
        <end position="25"/>
    </location>
</feature>
<protein>
    <submittedName>
        <fullName evidence="14">Cytochrome p450 monooxygenase like protein</fullName>
    </submittedName>
</protein>
<dbReference type="Gene3D" id="1.10.630.10">
    <property type="entry name" value="Cytochrome P450"/>
    <property type="match status" value="1"/>
</dbReference>
<dbReference type="GO" id="GO:0004497">
    <property type="term" value="F:monooxygenase activity"/>
    <property type="evidence" value="ECO:0007669"/>
    <property type="project" value="UniProtKB-KW"/>
</dbReference>
<dbReference type="PRINTS" id="PR00463">
    <property type="entry name" value="EP450I"/>
</dbReference>
<keyword evidence="6 12" id="KW-0479">Metal-binding</keyword>
<reference evidence="14 15" key="1">
    <citation type="submission" date="2015-03" db="EMBL/GenBank/DDBJ databases">
        <title>RNA-seq based gene annotation and comparative genomics of four Zymoseptoria species reveal species-specific pathogenicity related genes and transposable element activity.</title>
        <authorList>
            <person name="Grandaubert J."/>
            <person name="Bhattacharyya A."/>
            <person name="Stukenbrock E.H."/>
        </authorList>
    </citation>
    <scope>NUCLEOTIDE SEQUENCE [LARGE SCALE GENOMIC DNA]</scope>
    <source>
        <strain evidence="14 15">Zb18110</strain>
    </source>
</reference>
<keyword evidence="9 12" id="KW-0408">Iron</keyword>
<keyword evidence="11 13" id="KW-0472">Membrane</keyword>
<dbReference type="InterPro" id="IPR001128">
    <property type="entry name" value="Cyt_P450"/>
</dbReference>
<feature type="binding site" description="axial binding residue" evidence="12">
    <location>
        <position position="498"/>
    </location>
    <ligand>
        <name>heme</name>
        <dbReference type="ChEBI" id="CHEBI:30413"/>
    </ligand>
    <ligandPart>
        <name>Fe</name>
        <dbReference type="ChEBI" id="CHEBI:18248"/>
    </ligandPart>
</feature>
<dbReference type="CDD" id="cd11061">
    <property type="entry name" value="CYP67-like"/>
    <property type="match status" value="1"/>
</dbReference>
<evidence type="ECO:0000256" key="5">
    <source>
        <dbReference type="ARBA" id="ARBA00022692"/>
    </source>
</evidence>
<evidence type="ECO:0000256" key="2">
    <source>
        <dbReference type="ARBA" id="ARBA00004370"/>
    </source>
</evidence>
<proteinExistence type="inferred from homology"/>
<dbReference type="STRING" id="1047168.A0A0F4GC80"/>